<dbReference type="STRING" id="398511.BpOF4_18805"/>
<protein>
    <submittedName>
        <fullName evidence="2">BshB3 potential contributor to bacillithiol synthesis</fullName>
    </submittedName>
</protein>
<organism evidence="2 3">
    <name type="scientific">Alkalihalophilus pseudofirmus (strain ATCC BAA-2126 / JCM 17055 / OF4)</name>
    <name type="common">Bacillus pseudofirmus</name>
    <dbReference type="NCBI Taxonomy" id="398511"/>
    <lineage>
        <taxon>Bacteria</taxon>
        <taxon>Bacillati</taxon>
        <taxon>Bacillota</taxon>
        <taxon>Bacilli</taxon>
        <taxon>Bacillales</taxon>
        <taxon>Bacillaceae</taxon>
        <taxon>Alkalihalophilus</taxon>
    </lineage>
</organism>
<dbReference type="KEGG" id="bpf:BpOF4_18805"/>
<gene>
    <name evidence="2" type="primary">bshB3</name>
    <name evidence="2" type="ordered locus">BpOF4_18805</name>
</gene>
<dbReference type="Proteomes" id="UP000001544">
    <property type="component" value="Chromosome"/>
</dbReference>
<dbReference type="HOGENOM" id="CLU_2663484_0_0_9"/>
<dbReference type="AlphaFoldDB" id="D3FST5"/>
<evidence type="ECO:0000313" key="3">
    <source>
        <dbReference type="Proteomes" id="UP000001544"/>
    </source>
</evidence>
<evidence type="ECO:0000313" key="2">
    <source>
        <dbReference type="EMBL" id="ADC51800.1"/>
    </source>
</evidence>
<reference evidence="2 3" key="1">
    <citation type="journal article" date="2011" name="Environ. Microbiol.">
        <title>Genome of alkaliphilic Bacillus pseudofirmus OF4 reveals adaptations that support the ability to grow in an external pH range from 7.5 to 11.4.</title>
        <authorList>
            <person name="Janto B."/>
            <person name="Ahmed A."/>
            <person name="Ito M."/>
            <person name="Liu J."/>
            <person name="Hicks D.B."/>
            <person name="Pagni S."/>
            <person name="Fackelmayer O.J."/>
            <person name="Smith T.A."/>
            <person name="Earl J."/>
            <person name="Elbourne L.D."/>
            <person name="Hassan K."/>
            <person name="Paulsen I.T."/>
            <person name="Kolsto A.B."/>
            <person name="Tourasse N.J."/>
            <person name="Ehrlich G.D."/>
            <person name="Boissy R."/>
            <person name="Ivey D.M."/>
            <person name="Li G."/>
            <person name="Xue Y."/>
            <person name="Ma Y."/>
            <person name="Hu F.Z."/>
            <person name="Krulwich T.A."/>
        </authorList>
    </citation>
    <scope>NUCLEOTIDE SEQUENCE [LARGE SCALE GENOMIC DNA]</scope>
    <source>
        <strain evidence="3">ATCC BAA-2126 / JCM 17055 / OF4</strain>
    </source>
</reference>
<proteinExistence type="predicted"/>
<dbReference type="EMBL" id="CP001878">
    <property type="protein sequence ID" value="ADC51800.1"/>
    <property type="molecule type" value="Genomic_DNA"/>
</dbReference>
<keyword evidence="1" id="KW-1133">Transmembrane helix</keyword>
<accession>D3FST5</accession>
<keyword evidence="1" id="KW-0472">Membrane</keyword>
<evidence type="ECO:0000256" key="1">
    <source>
        <dbReference type="SAM" id="Phobius"/>
    </source>
</evidence>
<sequence>MIKWNELIKKEFHSMTVLFIIAIITCIAALVITLALTKQEDEQYGSKRSITNLSLVYLIILPIITVIIVFIWWIF</sequence>
<feature type="transmembrane region" description="Helical" evidence="1">
    <location>
        <begin position="12"/>
        <end position="35"/>
    </location>
</feature>
<feature type="transmembrane region" description="Helical" evidence="1">
    <location>
        <begin position="55"/>
        <end position="74"/>
    </location>
</feature>
<keyword evidence="3" id="KW-1185">Reference proteome</keyword>
<keyword evidence="1" id="KW-0812">Transmembrane</keyword>
<name>D3FST5_ALKPO</name>